<gene>
    <name evidence="2" type="ORF">C1Y40_05725</name>
</gene>
<proteinExistence type="predicted"/>
<reference evidence="2 3" key="1">
    <citation type="journal article" date="2017" name="Int. J. Syst. Evol. Microbiol.">
        <title>Mycobacterium talmoniae sp. nov., a slowly growing mycobacterium isolated from human respiratory samples.</title>
        <authorList>
            <person name="Davidson R.M."/>
            <person name="DeGroote M.A."/>
            <person name="Marola J.L."/>
            <person name="Buss S."/>
            <person name="Jones V."/>
            <person name="McNeil M.R."/>
            <person name="Freifeld A.G."/>
            <person name="Elaine Epperson L."/>
            <person name="Hasan N.A."/>
            <person name="Jackson M."/>
            <person name="Iwen P.C."/>
            <person name="Salfinger M."/>
            <person name="Strong M."/>
        </authorList>
    </citation>
    <scope>NUCLEOTIDE SEQUENCE [LARGE SCALE GENOMIC DNA]</scope>
    <source>
        <strain evidence="2 3">ATCC BAA-2683</strain>
    </source>
</reference>
<dbReference type="AlphaFoldDB" id="A0A2S8BBS7"/>
<accession>A0A2S8BBS7</accession>
<name>A0A2S8BBS7_9MYCO</name>
<evidence type="ECO:0000313" key="3">
    <source>
        <dbReference type="Proteomes" id="UP000238296"/>
    </source>
</evidence>
<protein>
    <submittedName>
        <fullName evidence="2">Uncharacterized protein</fullName>
    </submittedName>
</protein>
<dbReference type="EMBL" id="PPEA01000969">
    <property type="protein sequence ID" value="PQM44117.1"/>
    <property type="molecule type" value="Genomic_DNA"/>
</dbReference>
<evidence type="ECO:0000256" key="1">
    <source>
        <dbReference type="SAM" id="MobiDB-lite"/>
    </source>
</evidence>
<feature type="region of interest" description="Disordered" evidence="1">
    <location>
        <begin position="47"/>
        <end position="72"/>
    </location>
</feature>
<evidence type="ECO:0000313" key="2">
    <source>
        <dbReference type="EMBL" id="PQM44117.1"/>
    </source>
</evidence>
<sequence length="105" mass="11315">MDRLTAVTVAAMESTVMIAPPCGPSLALAMHKVLYRLRVAMSMSWKPTRSLGPRSSSTAAPMSPTVKHASRGSIGPAISRCAVSVMWLMYSPLTTRAHWTSPVCR</sequence>
<organism evidence="2 3">
    <name type="scientific">Mycobacterium talmoniae</name>
    <dbReference type="NCBI Taxonomy" id="1858794"/>
    <lineage>
        <taxon>Bacteria</taxon>
        <taxon>Bacillati</taxon>
        <taxon>Actinomycetota</taxon>
        <taxon>Actinomycetes</taxon>
        <taxon>Mycobacteriales</taxon>
        <taxon>Mycobacteriaceae</taxon>
        <taxon>Mycobacterium</taxon>
    </lineage>
</organism>
<comment type="caution">
    <text evidence="2">The sequence shown here is derived from an EMBL/GenBank/DDBJ whole genome shotgun (WGS) entry which is preliminary data.</text>
</comment>
<dbReference type="Proteomes" id="UP000238296">
    <property type="component" value="Unassembled WGS sequence"/>
</dbReference>